<evidence type="ECO:0000256" key="1">
    <source>
        <dbReference type="SAM" id="Phobius"/>
    </source>
</evidence>
<dbReference type="AlphaFoldDB" id="A0A4R1EX80"/>
<keyword evidence="1" id="KW-0472">Membrane</keyword>
<accession>A0A4R1EX80</accession>
<comment type="caution">
    <text evidence="2">The sequence shown here is derived from an EMBL/GenBank/DDBJ whole genome shotgun (WGS) entry which is preliminary data.</text>
</comment>
<feature type="transmembrane region" description="Helical" evidence="1">
    <location>
        <begin position="7"/>
        <end position="28"/>
    </location>
</feature>
<evidence type="ECO:0000313" key="2">
    <source>
        <dbReference type="EMBL" id="TCJ84632.1"/>
    </source>
</evidence>
<keyword evidence="3" id="KW-1185">Reference proteome</keyword>
<dbReference type="Proteomes" id="UP000294887">
    <property type="component" value="Unassembled WGS sequence"/>
</dbReference>
<evidence type="ECO:0000313" key="3">
    <source>
        <dbReference type="Proteomes" id="UP000294887"/>
    </source>
</evidence>
<name>A0A4R1EX80_9GAMM</name>
<dbReference type="RefSeq" id="WP_131906380.1">
    <property type="nucleotide sequence ID" value="NZ_BAAAFU010000006.1"/>
</dbReference>
<gene>
    <name evidence="2" type="ORF">EV695_2591</name>
</gene>
<keyword evidence="1" id="KW-0812">Transmembrane</keyword>
<protein>
    <submittedName>
        <fullName evidence="2">Uncharacterized protein</fullName>
    </submittedName>
</protein>
<reference evidence="2 3" key="1">
    <citation type="submission" date="2019-03" db="EMBL/GenBank/DDBJ databases">
        <title>Genomic Encyclopedia of Type Strains, Phase IV (KMG-IV): sequencing the most valuable type-strain genomes for metagenomic binning, comparative biology and taxonomic classification.</title>
        <authorList>
            <person name="Goeker M."/>
        </authorList>
    </citation>
    <scope>NUCLEOTIDE SEQUENCE [LARGE SCALE GENOMIC DNA]</scope>
    <source>
        <strain evidence="2 3">DSM 24830</strain>
    </source>
</reference>
<sequence>MNSYEKLAMIIVPSMGLAAILYFFAWYLPDVENGHFNDSQRLKGASYQSKVVYQKTGTLTPMNNQIRHNVKNNNTHKKGYIKWQGEKKVTVMPESLKNRRYKQTSNYIPQPVYNDMNNRLQSDYSQKIRLQKQAQARKQKKLDKDINDRECSYIEEMKERAEDRMKRGYKASQYNRLEKKRKFWAKKYANNCFGGIRYPR</sequence>
<dbReference type="EMBL" id="SMFQ01000004">
    <property type="protein sequence ID" value="TCJ84632.1"/>
    <property type="molecule type" value="Genomic_DNA"/>
</dbReference>
<organism evidence="2 3">
    <name type="scientific">Cocleimonas flava</name>
    <dbReference type="NCBI Taxonomy" id="634765"/>
    <lineage>
        <taxon>Bacteria</taxon>
        <taxon>Pseudomonadati</taxon>
        <taxon>Pseudomonadota</taxon>
        <taxon>Gammaproteobacteria</taxon>
        <taxon>Thiotrichales</taxon>
        <taxon>Thiotrichaceae</taxon>
        <taxon>Cocleimonas</taxon>
    </lineage>
</organism>
<proteinExistence type="predicted"/>
<keyword evidence="1" id="KW-1133">Transmembrane helix</keyword>